<dbReference type="InterPro" id="IPR003439">
    <property type="entry name" value="ABC_transporter-like_ATP-bd"/>
</dbReference>
<accession>A0A1C3XIY6</accession>
<dbReference type="InterPro" id="IPR036640">
    <property type="entry name" value="ABC1_TM_sf"/>
</dbReference>
<evidence type="ECO:0000313" key="10">
    <source>
        <dbReference type="Proteomes" id="UP000199205"/>
    </source>
</evidence>
<dbReference type="GO" id="GO:0140359">
    <property type="term" value="F:ABC-type transporter activity"/>
    <property type="evidence" value="ECO:0007669"/>
    <property type="project" value="InterPro"/>
</dbReference>
<evidence type="ECO:0000256" key="2">
    <source>
        <dbReference type="ARBA" id="ARBA00022448"/>
    </source>
</evidence>
<comment type="subcellular location">
    <subcellularLocation>
        <location evidence="1">Cell membrane</location>
        <topology evidence="1">Multi-pass membrane protein</topology>
    </subcellularLocation>
</comment>
<feature type="domain" description="ABC transporter" evidence="7">
    <location>
        <begin position="378"/>
        <end position="581"/>
    </location>
</feature>
<dbReference type="InterPro" id="IPR011527">
    <property type="entry name" value="ABC1_TM_dom"/>
</dbReference>
<feature type="transmembrane region" description="Helical" evidence="6">
    <location>
        <begin position="192"/>
        <end position="214"/>
    </location>
</feature>
<dbReference type="Pfam" id="PF00005">
    <property type="entry name" value="ABC_tran"/>
    <property type="match status" value="1"/>
</dbReference>
<gene>
    <name evidence="9" type="ORF">GA0061101_14725</name>
</gene>
<dbReference type="Proteomes" id="UP000199205">
    <property type="component" value="Unassembled WGS sequence"/>
</dbReference>
<proteinExistence type="predicted"/>
<sequence>MSQDQSFFSSAASTAGTARQLRTYGDAVSGSPGRYKLLLLVVGLAVVIAATTIGQLRLNAWYEPFFDAVKNKDLASFLRQLVVFTIVAIVLIFLNIAQTWLDQWTKIALRDCVTRDLLVQWFAPRRAFLLAGAGPVGSNPDQRVQEDARRLTELTVSLAIGFFQSTLLLFSFVGVLWLLSRGFVFEFDGRSFQIPGFMVWAALIYAASGSSLSWRLGRPLIELNAARYAREAEFRFGLMQANEASDGIALSGGEEGEQARLEREFDGVIGLTRRIANVATRLTGVTAGYGWFATVVPIVAAAPGYFGGQLTFGELMVVVGAFNQVQQALRWYVDNAGNIADWRATLQRVMDLRQALLAMDQAAPSQSRIAILEGEPVLALDDLTVHVADRAVSIDEPHVAVLPGERVLVIGKPGTGKSMLFRALAGLWPWGTGRLRLPPKADTIFLPQRPYVPNGSLREVLSYPCKPSTFQEAAFSRALERTDLRHLIPSLDRVARWDKELTVDEQQHLAFARLLVHRPAWVVSDEALCHLNDDDRKMLFSIFDDELSKTAVVSISSNDAQYGFYSRILHLNAQPRAEASPTPS</sequence>
<evidence type="ECO:0000259" key="8">
    <source>
        <dbReference type="PROSITE" id="PS50929"/>
    </source>
</evidence>
<keyword evidence="9" id="KW-0547">Nucleotide-binding</keyword>
<dbReference type="GO" id="GO:0005524">
    <property type="term" value="F:ATP binding"/>
    <property type="evidence" value="ECO:0007669"/>
    <property type="project" value="UniProtKB-KW"/>
</dbReference>
<dbReference type="Pfam" id="PF06472">
    <property type="entry name" value="ABC_membrane_2"/>
    <property type="match status" value="1"/>
</dbReference>
<feature type="transmembrane region" description="Helical" evidence="6">
    <location>
        <begin position="77"/>
        <end position="97"/>
    </location>
</feature>
<organism evidence="9 10">
    <name type="scientific">Rhizobium lusitanum</name>
    <dbReference type="NCBI Taxonomy" id="293958"/>
    <lineage>
        <taxon>Bacteria</taxon>
        <taxon>Pseudomonadati</taxon>
        <taxon>Pseudomonadota</taxon>
        <taxon>Alphaproteobacteria</taxon>
        <taxon>Hyphomicrobiales</taxon>
        <taxon>Rhizobiaceae</taxon>
        <taxon>Rhizobium/Agrobacterium group</taxon>
        <taxon>Rhizobium</taxon>
    </lineage>
</organism>
<dbReference type="InterPro" id="IPR027417">
    <property type="entry name" value="P-loop_NTPase"/>
</dbReference>
<dbReference type="PANTHER" id="PTHR11384">
    <property type="entry name" value="ATP-BINDING CASSETTE, SUB-FAMILY D MEMBER"/>
    <property type="match status" value="1"/>
</dbReference>
<keyword evidence="4 6" id="KW-1133">Transmembrane helix</keyword>
<evidence type="ECO:0000256" key="3">
    <source>
        <dbReference type="ARBA" id="ARBA00022692"/>
    </source>
</evidence>
<evidence type="ECO:0000259" key="7">
    <source>
        <dbReference type="PROSITE" id="PS50893"/>
    </source>
</evidence>
<dbReference type="AlphaFoldDB" id="A0A1C3XIY6"/>
<dbReference type="PROSITE" id="PS50929">
    <property type="entry name" value="ABC_TM1F"/>
    <property type="match status" value="1"/>
</dbReference>
<name>A0A1C3XIY6_9HYPH</name>
<keyword evidence="2" id="KW-0813">Transport</keyword>
<keyword evidence="9" id="KW-0067">ATP-binding</keyword>
<dbReference type="EMBL" id="FMAF01000047">
    <property type="protein sequence ID" value="SCB52247.1"/>
    <property type="molecule type" value="Genomic_DNA"/>
</dbReference>
<dbReference type="SUPFAM" id="SSF52540">
    <property type="entry name" value="P-loop containing nucleoside triphosphate hydrolases"/>
    <property type="match status" value="1"/>
</dbReference>
<dbReference type="PANTHER" id="PTHR11384:SF59">
    <property type="entry name" value="LYSOSOMAL COBALAMIN TRANSPORTER ABCD4"/>
    <property type="match status" value="1"/>
</dbReference>
<dbReference type="SUPFAM" id="SSF90123">
    <property type="entry name" value="ABC transporter transmembrane region"/>
    <property type="match status" value="1"/>
</dbReference>
<dbReference type="PROSITE" id="PS50893">
    <property type="entry name" value="ABC_TRANSPORTER_2"/>
    <property type="match status" value="1"/>
</dbReference>
<dbReference type="Gene3D" id="1.20.1560.10">
    <property type="entry name" value="ABC transporter type 1, transmembrane domain"/>
    <property type="match status" value="1"/>
</dbReference>
<reference evidence="9 10" key="1">
    <citation type="submission" date="2016-08" db="EMBL/GenBank/DDBJ databases">
        <authorList>
            <person name="Seilhamer J.J."/>
        </authorList>
    </citation>
    <scope>NUCLEOTIDE SEQUENCE [LARGE SCALE GENOMIC DNA]</scope>
    <source>
        <strain evidence="9 10">P1-7</strain>
    </source>
</reference>
<feature type="transmembrane region" description="Helical" evidence="6">
    <location>
        <begin position="37"/>
        <end position="57"/>
    </location>
</feature>
<evidence type="ECO:0000256" key="4">
    <source>
        <dbReference type="ARBA" id="ARBA00022989"/>
    </source>
</evidence>
<dbReference type="GO" id="GO:0016887">
    <property type="term" value="F:ATP hydrolysis activity"/>
    <property type="evidence" value="ECO:0007669"/>
    <property type="project" value="InterPro"/>
</dbReference>
<dbReference type="Gene3D" id="3.40.50.300">
    <property type="entry name" value="P-loop containing nucleotide triphosphate hydrolases"/>
    <property type="match status" value="1"/>
</dbReference>
<evidence type="ECO:0000256" key="6">
    <source>
        <dbReference type="SAM" id="Phobius"/>
    </source>
</evidence>
<keyword evidence="5 6" id="KW-0472">Membrane</keyword>
<feature type="transmembrane region" description="Helical" evidence="6">
    <location>
        <begin position="158"/>
        <end position="180"/>
    </location>
</feature>
<evidence type="ECO:0000256" key="5">
    <source>
        <dbReference type="ARBA" id="ARBA00023136"/>
    </source>
</evidence>
<dbReference type="OrthoDB" id="9810134at2"/>
<dbReference type="GO" id="GO:0005886">
    <property type="term" value="C:plasma membrane"/>
    <property type="evidence" value="ECO:0007669"/>
    <property type="project" value="UniProtKB-SubCell"/>
</dbReference>
<evidence type="ECO:0000256" key="1">
    <source>
        <dbReference type="ARBA" id="ARBA00004651"/>
    </source>
</evidence>
<evidence type="ECO:0000313" key="9">
    <source>
        <dbReference type="EMBL" id="SCB52247.1"/>
    </source>
</evidence>
<feature type="domain" description="ABC transmembrane type-1" evidence="8">
    <location>
        <begin position="42"/>
        <end position="341"/>
    </location>
</feature>
<keyword evidence="3 6" id="KW-0812">Transmembrane</keyword>
<protein>
    <submittedName>
        <fullName evidence="9">Putative ATP-binding cassette transporter</fullName>
    </submittedName>
</protein>
<dbReference type="InterPro" id="IPR050835">
    <property type="entry name" value="ABC_transporter_sub-D"/>
</dbReference>